<dbReference type="PRINTS" id="PR00411">
    <property type="entry name" value="PNDRDTASEI"/>
</dbReference>
<comment type="caution">
    <text evidence="6">The sequence shown here is derived from an EMBL/GenBank/DDBJ whole genome shotgun (WGS) entry which is preliminary data.</text>
</comment>
<dbReference type="InterPro" id="IPR036188">
    <property type="entry name" value="FAD/NAD-bd_sf"/>
</dbReference>
<proteinExistence type="predicted"/>
<evidence type="ECO:0000259" key="5">
    <source>
        <dbReference type="Pfam" id="PF07992"/>
    </source>
</evidence>
<dbReference type="InterPro" id="IPR050446">
    <property type="entry name" value="FAD-oxidoreductase/Apoptosis"/>
</dbReference>
<evidence type="ECO:0000313" key="6">
    <source>
        <dbReference type="EMBL" id="EKU94899.1"/>
    </source>
</evidence>
<dbReference type="Pfam" id="PF07992">
    <property type="entry name" value="Pyr_redox_2"/>
    <property type="match status" value="1"/>
</dbReference>
<dbReference type="Gene3D" id="3.50.50.60">
    <property type="entry name" value="FAD/NAD(P)-binding domain"/>
    <property type="match status" value="2"/>
</dbReference>
<evidence type="ECO:0000256" key="3">
    <source>
        <dbReference type="ARBA" id="ARBA00022827"/>
    </source>
</evidence>
<keyword evidence="7" id="KW-1185">Reference proteome</keyword>
<dbReference type="eggNOG" id="COG0446">
    <property type="taxonomic scope" value="Bacteria"/>
</dbReference>
<dbReference type="PANTHER" id="PTHR43557:SF2">
    <property type="entry name" value="RIESKE DOMAIN-CONTAINING PROTEIN-RELATED"/>
    <property type="match status" value="1"/>
</dbReference>
<evidence type="ECO:0000313" key="7">
    <source>
        <dbReference type="Proteomes" id="UP000009888"/>
    </source>
</evidence>
<accession>K9ECE2</accession>
<feature type="domain" description="FAD/NAD(P)-binding" evidence="5">
    <location>
        <begin position="5"/>
        <end position="277"/>
    </location>
</feature>
<dbReference type="PATRIC" id="fig|883066.3.peg.1415"/>
<evidence type="ECO:0000256" key="4">
    <source>
        <dbReference type="ARBA" id="ARBA00023002"/>
    </source>
</evidence>
<dbReference type="HOGENOM" id="CLU_003291_4_0_11"/>
<keyword evidence="3" id="KW-0274">FAD</keyword>
<gene>
    <name evidence="6" type="ORF">HMPREF9233_01353</name>
</gene>
<dbReference type="Proteomes" id="UP000009888">
    <property type="component" value="Unassembled WGS sequence"/>
</dbReference>
<dbReference type="GO" id="GO:0016651">
    <property type="term" value="F:oxidoreductase activity, acting on NAD(P)H"/>
    <property type="evidence" value="ECO:0007669"/>
    <property type="project" value="TreeGrafter"/>
</dbReference>
<evidence type="ECO:0000256" key="2">
    <source>
        <dbReference type="ARBA" id="ARBA00022630"/>
    </source>
</evidence>
<keyword evidence="4" id="KW-0560">Oxidoreductase</keyword>
<dbReference type="InterPro" id="IPR023753">
    <property type="entry name" value="FAD/NAD-binding_dom"/>
</dbReference>
<dbReference type="GO" id="GO:0005737">
    <property type="term" value="C:cytoplasm"/>
    <property type="evidence" value="ECO:0007669"/>
    <property type="project" value="TreeGrafter"/>
</dbReference>
<dbReference type="SUPFAM" id="SSF51905">
    <property type="entry name" value="FAD/NAD(P)-binding domain"/>
    <property type="match status" value="1"/>
</dbReference>
<sequence>MGIGIIGTGIAGLRTAAELRGRGFAGEITAWDLERRAPYDRPPLSKELLGNFEQPLADAGYGSFSELDVTVIDEPVDGLWRHDKFRPAAANGWHVESAGPEKTLDAVVLASGTQPRLSIPDAVPLYSAADAQYLRAVVRPNSLIHVVGAGWLGTELASSLSKFGARVELWARSGHILGKVFGGAVDSIWGEWLEEAGVRLRPQRYPGLRGLRGEKPDLIIQAIGSAPGLGYLREPVLLSARGAVVVDVTGQVLDRNLSPIEGLFAAGDCCDIDLGGEGHPKELLSGGHWTGALADAQRVAASLTGTEPPSFIPAPEVFSEQFGHHIAFFGKVPAACRNHFNSVPNSPASPRPASEPIPEPVYTATDNGFTLSWYAEETRGEDSSEAQLAGLLAVDSPREVSRTRRQMRILLPSAERDR</sequence>
<comment type="cofactor">
    <cofactor evidence="1">
        <name>FAD</name>
        <dbReference type="ChEBI" id="CHEBI:57692"/>
    </cofactor>
</comment>
<dbReference type="RefSeq" id="WP_007001559.1">
    <property type="nucleotide sequence ID" value="NZ_JH992955.1"/>
</dbReference>
<reference evidence="6 7" key="1">
    <citation type="submission" date="2012-09" db="EMBL/GenBank/DDBJ databases">
        <title>The Genome Sequence of Actinobaculum massiliae ACS-171-V-COL2.</title>
        <authorList>
            <consortium name="The Broad Institute Genome Sequencing Platform"/>
            <person name="Earl A."/>
            <person name="Ward D."/>
            <person name="Feldgarden M."/>
            <person name="Gevers D."/>
            <person name="Saerens B."/>
            <person name="Vaneechoutte M."/>
            <person name="Walker B."/>
            <person name="Young S.K."/>
            <person name="Zeng Q."/>
            <person name="Gargeya S."/>
            <person name="Fitzgerald M."/>
            <person name="Haas B."/>
            <person name="Abouelleil A."/>
            <person name="Alvarado L."/>
            <person name="Arachchi H.M."/>
            <person name="Berlin A."/>
            <person name="Chapman S.B."/>
            <person name="Goldberg J."/>
            <person name="Griggs A."/>
            <person name="Gujja S."/>
            <person name="Hansen M."/>
            <person name="Howarth C."/>
            <person name="Imamovic A."/>
            <person name="Larimer J."/>
            <person name="McCowen C."/>
            <person name="Montmayeur A."/>
            <person name="Murphy C."/>
            <person name="Neiman D."/>
            <person name="Pearson M."/>
            <person name="Priest M."/>
            <person name="Roberts A."/>
            <person name="Saif S."/>
            <person name="Shea T."/>
            <person name="Sisk P."/>
            <person name="Sykes S."/>
            <person name="Wortman J."/>
            <person name="Nusbaum C."/>
            <person name="Birren B."/>
        </authorList>
    </citation>
    <scope>NUCLEOTIDE SEQUENCE [LARGE SCALE GENOMIC DNA]</scope>
    <source>
        <strain evidence="7">ACS-171-V-Col2</strain>
    </source>
</reference>
<keyword evidence="2" id="KW-0285">Flavoprotein</keyword>
<evidence type="ECO:0000256" key="1">
    <source>
        <dbReference type="ARBA" id="ARBA00001974"/>
    </source>
</evidence>
<dbReference type="AlphaFoldDB" id="K9ECE2"/>
<dbReference type="PANTHER" id="PTHR43557">
    <property type="entry name" value="APOPTOSIS-INDUCING FACTOR 1"/>
    <property type="match status" value="1"/>
</dbReference>
<name>K9ECE2_9ACTO</name>
<protein>
    <recommendedName>
        <fullName evidence="5">FAD/NAD(P)-binding domain-containing protein</fullName>
    </recommendedName>
</protein>
<organism evidence="6 7">
    <name type="scientific">Actinobaculum massiliense ACS-171-V-Col2</name>
    <dbReference type="NCBI Taxonomy" id="883066"/>
    <lineage>
        <taxon>Bacteria</taxon>
        <taxon>Bacillati</taxon>
        <taxon>Actinomycetota</taxon>
        <taxon>Actinomycetes</taxon>
        <taxon>Actinomycetales</taxon>
        <taxon>Actinomycetaceae</taxon>
        <taxon>Actinobaculum</taxon>
    </lineage>
</organism>
<dbReference type="STRING" id="202789.GCA_001457435_00756"/>
<dbReference type="PRINTS" id="PR00368">
    <property type="entry name" value="FADPNR"/>
</dbReference>
<dbReference type="EMBL" id="AGWL01000007">
    <property type="protein sequence ID" value="EKU94899.1"/>
    <property type="molecule type" value="Genomic_DNA"/>
</dbReference>